<reference evidence="1" key="1">
    <citation type="journal article" date="2015" name="Nature">
        <title>Complex archaea that bridge the gap between prokaryotes and eukaryotes.</title>
        <authorList>
            <person name="Spang A."/>
            <person name="Saw J.H."/>
            <person name="Jorgensen S.L."/>
            <person name="Zaremba-Niedzwiedzka K."/>
            <person name="Martijn J."/>
            <person name="Lind A.E."/>
            <person name="van Eijk R."/>
            <person name="Schleper C."/>
            <person name="Guy L."/>
            <person name="Ettema T.J."/>
        </authorList>
    </citation>
    <scope>NUCLEOTIDE SEQUENCE</scope>
</reference>
<accession>A0A0F9VW04</accession>
<proteinExistence type="predicted"/>
<sequence length="85" mass="10388">MKYRIVSNGLKFRIQWWGKSYFWQRKKWRFLWRDHPDCRMMAEFSSRDEANKVILTCRLRDEANKRGWEPDTARNTSYKPSPTAG</sequence>
<organism evidence="1">
    <name type="scientific">marine sediment metagenome</name>
    <dbReference type="NCBI Taxonomy" id="412755"/>
    <lineage>
        <taxon>unclassified sequences</taxon>
        <taxon>metagenomes</taxon>
        <taxon>ecological metagenomes</taxon>
    </lineage>
</organism>
<comment type="caution">
    <text evidence="1">The sequence shown here is derived from an EMBL/GenBank/DDBJ whole genome shotgun (WGS) entry which is preliminary data.</text>
</comment>
<evidence type="ECO:0000313" key="1">
    <source>
        <dbReference type="EMBL" id="KKN77641.1"/>
    </source>
</evidence>
<protein>
    <submittedName>
        <fullName evidence="1">Uncharacterized protein</fullName>
    </submittedName>
</protein>
<dbReference type="AlphaFoldDB" id="A0A0F9VW04"/>
<dbReference type="EMBL" id="LAZR01000275">
    <property type="protein sequence ID" value="KKN77641.1"/>
    <property type="molecule type" value="Genomic_DNA"/>
</dbReference>
<gene>
    <name evidence="1" type="ORF">LCGC14_0357660</name>
</gene>
<name>A0A0F9VW04_9ZZZZ</name>